<dbReference type="PIRSF" id="PIRSF005651">
    <property type="entry name" value="HflC"/>
    <property type="match status" value="1"/>
</dbReference>
<keyword evidence="8" id="KW-0645">Protease</keyword>
<evidence type="ECO:0000313" key="8">
    <source>
        <dbReference type="EMBL" id="RMH88352.1"/>
    </source>
</evidence>
<evidence type="ECO:0000256" key="2">
    <source>
        <dbReference type="ARBA" id="ARBA00007862"/>
    </source>
</evidence>
<dbReference type="InterPro" id="IPR001107">
    <property type="entry name" value="Band_7"/>
</dbReference>
<protein>
    <recommendedName>
        <fullName evidence="6">Protein HflC</fullName>
    </recommendedName>
</protein>
<organism evidence="8 9">
    <name type="scientific">Solilutibacter pythonis</name>
    <dbReference type="NCBI Taxonomy" id="2483112"/>
    <lineage>
        <taxon>Bacteria</taxon>
        <taxon>Pseudomonadati</taxon>
        <taxon>Pseudomonadota</taxon>
        <taxon>Gammaproteobacteria</taxon>
        <taxon>Lysobacterales</taxon>
        <taxon>Lysobacteraceae</taxon>
        <taxon>Solilutibacter</taxon>
    </lineage>
</organism>
<accession>A0A3M2HN50</accession>
<reference evidence="8 9" key="1">
    <citation type="submission" date="2018-10" db="EMBL/GenBank/DDBJ databases">
        <title>Proposal of Lysobacter pythonis sp. nov. isolated from royal pythons (Python regius).</title>
        <authorList>
            <person name="Hans-Juergen B."/>
            <person name="Huptas C."/>
            <person name="Sandra B."/>
            <person name="Igor L."/>
            <person name="Joachim S."/>
            <person name="Siegfried S."/>
            <person name="Mareike W."/>
            <person name="Peter K."/>
        </authorList>
    </citation>
    <scope>NUCLEOTIDE SEQUENCE [LARGE SCALE GENOMIC DNA]</scope>
    <source>
        <strain evidence="8 9">4284/11</strain>
    </source>
</reference>
<keyword evidence="5" id="KW-0472">Membrane</keyword>
<dbReference type="PANTHER" id="PTHR42911:SF1">
    <property type="entry name" value="MODULATOR OF FTSH PROTEASE HFLC"/>
    <property type="match status" value="1"/>
</dbReference>
<dbReference type="NCBIfam" id="TIGR01932">
    <property type="entry name" value="hflC"/>
    <property type="match status" value="1"/>
</dbReference>
<keyword evidence="3" id="KW-0812">Transmembrane</keyword>
<proteinExistence type="inferred from homology"/>
<keyword evidence="4" id="KW-1133">Transmembrane helix</keyword>
<dbReference type="InterPro" id="IPR010200">
    <property type="entry name" value="HflC"/>
</dbReference>
<sequence length="290" mass="32427">MNTFVSRVLPLVVVALLLAMGSFYVVREGQTAIVLNLGRVVRADIGPGLHFKVPLIESASIFDRRLQVLDADSERYLDSERKDLSVDFFALGMIENASAFYRATDGGDEAVAAQRLAPIIKDALRNEINSRTLQQVVSGNRAEVVKQQLDTINEGAKNIGVRIIDLRLKQIELPTDSDVIGDVYNRMRAQRQQVASKLRAEGEEQAREIRARADRDQTVILSEAERDAQKLRGEGDAEAARLYAQAANKDPGFYAFQRSLDAYRASFKDGKAVIVLERNDPFLQYLRSDR</sequence>
<comment type="subcellular location">
    <subcellularLocation>
        <location evidence="1">Membrane</location>
        <topology evidence="1">Single-pass membrane protein</topology>
    </subcellularLocation>
</comment>
<keyword evidence="8" id="KW-0378">Hydrolase</keyword>
<keyword evidence="9" id="KW-1185">Reference proteome</keyword>
<evidence type="ECO:0000256" key="1">
    <source>
        <dbReference type="ARBA" id="ARBA00004167"/>
    </source>
</evidence>
<evidence type="ECO:0000256" key="6">
    <source>
        <dbReference type="PIRNR" id="PIRNR005651"/>
    </source>
</evidence>
<dbReference type="GO" id="GO:0016020">
    <property type="term" value="C:membrane"/>
    <property type="evidence" value="ECO:0007669"/>
    <property type="project" value="UniProtKB-SubCell"/>
</dbReference>
<name>A0A3M2HN50_9GAMM</name>
<dbReference type="SUPFAM" id="SSF117892">
    <property type="entry name" value="Band 7/SPFH domain"/>
    <property type="match status" value="1"/>
</dbReference>
<dbReference type="EMBL" id="RFLY01000020">
    <property type="protein sequence ID" value="RMH88352.1"/>
    <property type="molecule type" value="Genomic_DNA"/>
</dbReference>
<dbReference type="Pfam" id="PF01145">
    <property type="entry name" value="Band_7"/>
    <property type="match status" value="1"/>
</dbReference>
<gene>
    <name evidence="8" type="primary">hflC</name>
    <name evidence="8" type="ORF">EBB59_11805</name>
</gene>
<evidence type="ECO:0000256" key="3">
    <source>
        <dbReference type="ARBA" id="ARBA00022692"/>
    </source>
</evidence>
<dbReference type="OrthoDB" id="9812991at2"/>
<dbReference type="PANTHER" id="PTHR42911">
    <property type="entry name" value="MODULATOR OF FTSH PROTEASE HFLC"/>
    <property type="match status" value="1"/>
</dbReference>
<dbReference type="InterPro" id="IPR036013">
    <property type="entry name" value="Band_7/SPFH_dom_sf"/>
</dbReference>
<feature type="domain" description="Band 7" evidence="7">
    <location>
        <begin position="21"/>
        <end position="194"/>
    </location>
</feature>
<dbReference type="AlphaFoldDB" id="A0A3M2HN50"/>
<dbReference type="CDD" id="cd03405">
    <property type="entry name" value="SPFH_HflC"/>
    <property type="match status" value="1"/>
</dbReference>
<comment type="function">
    <text evidence="6">HflC and HflK could regulate a protease.</text>
</comment>
<dbReference type="Proteomes" id="UP000275012">
    <property type="component" value="Unassembled WGS sequence"/>
</dbReference>
<evidence type="ECO:0000256" key="4">
    <source>
        <dbReference type="ARBA" id="ARBA00022989"/>
    </source>
</evidence>
<evidence type="ECO:0000313" key="9">
    <source>
        <dbReference type="Proteomes" id="UP000275012"/>
    </source>
</evidence>
<dbReference type="Gene3D" id="3.30.479.30">
    <property type="entry name" value="Band 7 domain"/>
    <property type="match status" value="1"/>
</dbReference>
<dbReference type="GO" id="GO:0008233">
    <property type="term" value="F:peptidase activity"/>
    <property type="evidence" value="ECO:0007669"/>
    <property type="project" value="UniProtKB-KW"/>
</dbReference>
<comment type="caution">
    <text evidence="8">The sequence shown here is derived from an EMBL/GenBank/DDBJ whole genome shotgun (WGS) entry which is preliminary data.</text>
</comment>
<evidence type="ECO:0000259" key="7">
    <source>
        <dbReference type="SMART" id="SM00244"/>
    </source>
</evidence>
<dbReference type="SMART" id="SM00244">
    <property type="entry name" value="PHB"/>
    <property type="match status" value="1"/>
</dbReference>
<dbReference type="RefSeq" id="WP_122102353.1">
    <property type="nucleotide sequence ID" value="NZ_RFLY01000020.1"/>
</dbReference>
<comment type="similarity">
    <text evidence="2 6">Belongs to the band 7/mec-2 family. HflC subfamily.</text>
</comment>
<dbReference type="GO" id="GO:0006508">
    <property type="term" value="P:proteolysis"/>
    <property type="evidence" value="ECO:0007669"/>
    <property type="project" value="UniProtKB-KW"/>
</dbReference>
<evidence type="ECO:0000256" key="5">
    <source>
        <dbReference type="ARBA" id="ARBA00023136"/>
    </source>
</evidence>